<dbReference type="AlphaFoldDB" id="A0A7W7QF43"/>
<proteinExistence type="predicted"/>
<keyword evidence="3" id="KW-1185">Reference proteome</keyword>
<protein>
    <submittedName>
        <fullName evidence="2">GNAT superfamily N-acetyltransferase</fullName>
    </submittedName>
</protein>
<dbReference type="EMBL" id="JACHJQ010000013">
    <property type="protein sequence ID" value="MBB4912363.1"/>
    <property type="molecule type" value="Genomic_DNA"/>
</dbReference>
<name>A0A7W7QF43_9PSEU</name>
<dbReference type="Pfam" id="PF00583">
    <property type="entry name" value="Acetyltransf_1"/>
    <property type="match status" value="1"/>
</dbReference>
<sequence>MRRAAAAGRMVEQIGPFLATFSRQSDNPFLNYAIPDDGARPSRSGVDDLTNAYARRELLPRVEFMAETAPDAEGALLAAGWSVERRIPVMLCPPASALTIPAPAGIELVVPGTDEEIHAMLVVQFEAFGQSPDVPDSQVEKTREQLLAGGFAVLARDAATGEPAGGGVAEAIVDATTEVAGIAVPVSYRKRGIGAALTAFLTAAVHDAGARTVFLTPAGVPEQRMYARAGYTPTGDMLHLSLAELA</sequence>
<organism evidence="2 3">
    <name type="scientific">Actinophytocola algeriensis</name>
    <dbReference type="NCBI Taxonomy" id="1768010"/>
    <lineage>
        <taxon>Bacteria</taxon>
        <taxon>Bacillati</taxon>
        <taxon>Actinomycetota</taxon>
        <taxon>Actinomycetes</taxon>
        <taxon>Pseudonocardiales</taxon>
        <taxon>Pseudonocardiaceae</taxon>
    </lineage>
</organism>
<evidence type="ECO:0000259" key="1">
    <source>
        <dbReference type="PROSITE" id="PS51186"/>
    </source>
</evidence>
<dbReference type="RefSeq" id="WP_225944130.1">
    <property type="nucleotide sequence ID" value="NZ_JACHJQ010000013.1"/>
</dbReference>
<dbReference type="PROSITE" id="PS51186">
    <property type="entry name" value="GNAT"/>
    <property type="match status" value="1"/>
</dbReference>
<dbReference type="Proteomes" id="UP000520767">
    <property type="component" value="Unassembled WGS sequence"/>
</dbReference>
<accession>A0A7W7QF43</accession>
<evidence type="ECO:0000313" key="3">
    <source>
        <dbReference type="Proteomes" id="UP000520767"/>
    </source>
</evidence>
<comment type="caution">
    <text evidence="2">The sequence shown here is derived from an EMBL/GenBank/DDBJ whole genome shotgun (WGS) entry which is preliminary data.</text>
</comment>
<keyword evidence="2" id="KW-0808">Transferase</keyword>
<dbReference type="GO" id="GO:0016747">
    <property type="term" value="F:acyltransferase activity, transferring groups other than amino-acyl groups"/>
    <property type="evidence" value="ECO:0007669"/>
    <property type="project" value="InterPro"/>
</dbReference>
<evidence type="ECO:0000313" key="2">
    <source>
        <dbReference type="EMBL" id="MBB4912363.1"/>
    </source>
</evidence>
<feature type="domain" description="N-acetyltransferase" evidence="1">
    <location>
        <begin position="107"/>
        <end position="246"/>
    </location>
</feature>
<reference evidence="2 3" key="1">
    <citation type="submission" date="2020-08" db="EMBL/GenBank/DDBJ databases">
        <title>Genomic Encyclopedia of Type Strains, Phase III (KMG-III): the genomes of soil and plant-associated and newly described type strains.</title>
        <authorList>
            <person name="Whitman W."/>
        </authorList>
    </citation>
    <scope>NUCLEOTIDE SEQUENCE [LARGE SCALE GENOMIC DNA]</scope>
    <source>
        <strain evidence="2 3">CECT 8960</strain>
    </source>
</reference>
<gene>
    <name evidence="2" type="ORF">FHR82_008634</name>
</gene>
<dbReference type="InterPro" id="IPR000182">
    <property type="entry name" value="GNAT_dom"/>
</dbReference>
<dbReference type="SUPFAM" id="SSF55729">
    <property type="entry name" value="Acyl-CoA N-acyltransferases (Nat)"/>
    <property type="match status" value="1"/>
</dbReference>
<dbReference type="InterPro" id="IPR016181">
    <property type="entry name" value="Acyl_CoA_acyltransferase"/>
</dbReference>
<dbReference type="Gene3D" id="3.40.630.30">
    <property type="match status" value="1"/>
</dbReference>